<dbReference type="InterPro" id="IPR000597">
    <property type="entry name" value="Ribosomal_uL3"/>
</dbReference>
<keyword evidence="5" id="KW-1185">Reference proteome</keyword>
<dbReference type="Gene3D" id="4.10.960.10">
    <property type="entry name" value="Ribosomal protein L3, domain 3"/>
    <property type="match status" value="1"/>
</dbReference>
<dbReference type="SUPFAM" id="SSF50447">
    <property type="entry name" value="Translation proteins"/>
    <property type="match status" value="1"/>
</dbReference>
<comment type="caution">
    <text evidence="4">The sequence shown here is derived from an EMBL/GenBank/DDBJ whole genome shotgun (WGS) entry which is preliminary data.</text>
</comment>
<evidence type="ECO:0000256" key="2">
    <source>
        <dbReference type="ARBA" id="ARBA00022980"/>
    </source>
</evidence>
<dbReference type="EMBL" id="CM029042">
    <property type="protein sequence ID" value="KAG2615045.1"/>
    <property type="molecule type" value="Genomic_DNA"/>
</dbReference>
<protein>
    <submittedName>
        <fullName evidence="4">Uncharacterized protein</fullName>
    </submittedName>
</protein>
<evidence type="ECO:0000256" key="1">
    <source>
        <dbReference type="ARBA" id="ARBA00006540"/>
    </source>
</evidence>
<dbReference type="FunFam" id="4.10.960.10:FF:000007">
    <property type="entry name" value="Peroxisome biogenesis protein 6"/>
    <property type="match status" value="1"/>
</dbReference>
<dbReference type="Proteomes" id="UP000823388">
    <property type="component" value="Chromosome 3N"/>
</dbReference>
<evidence type="ECO:0000313" key="4">
    <source>
        <dbReference type="EMBL" id="KAG2615045.1"/>
    </source>
</evidence>
<name>A0A8T0U0C2_PANVG</name>
<comment type="similarity">
    <text evidence="1">Belongs to the universal ribosomal protein uL3 family.</text>
</comment>
<keyword evidence="2" id="KW-0689">Ribosomal protein</keyword>
<dbReference type="GO" id="GO:0022625">
    <property type="term" value="C:cytosolic large ribosomal subunit"/>
    <property type="evidence" value="ECO:0007669"/>
    <property type="project" value="TreeGrafter"/>
</dbReference>
<keyword evidence="3" id="KW-0687">Ribonucleoprotein</keyword>
<organism evidence="4 5">
    <name type="scientific">Panicum virgatum</name>
    <name type="common">Blackwell switchgrass</name>
    <dbReference type="NCBI Taxonomy" id="38727"/>
    <lineage>
        <taxon>Eukaryota</taxon>
        <taxon>Viridiplantae</taxon>
        <taxon>Streptophyta</taxon>
        <taxon>Embryophyta</taxon>
        <taxon>Tracheophyta</taxon>
        <taxon>Spermatophyta</taxon>
        <taxon>Magnoliopsida</taxon>
        <taxon>Liliopsida</taxon>
        <taxon>Poales</taxon>
        <taxon>Poaceae</taxon>
        <taxon>PACMAD clade</taxon>
        <taxon>Panicoideae</taxon>
        <taxon>Panicodae</taxon>
        <taxon>Paniceae</taxon>
        <taxon>Panicinae</taxon>
        <taxon>Panicum</taxon>
        <taxon>Panicum sect. Hiantes</taxon>
    </lineage>
</organism>
<gene>
    <name evidence="4" type="ORF">PVAP13_3NG027990</name>
</gene>
<dbReference type="InterPro" id="IPR045077">
    <property type="entry name" value="L3_arc_euk"/>
</dbReference>
<dbReference type="Pfam" id="PF00297">
    <property type="entry name" value="Ribosomal_L3"/>
    <property type="match status" value="1"/>
</dbReference>
<accession>A0A8T0U0C2</accession>
<dbReference type="GO" id="GO:0006412">
    <property type="term" value="P:translation"/>
    <property type="evidence" value="ECO:0007669"/>
    <property type="project" value="InterPro"/>
</dbReference>
<dbReference type="GO" id="GO:0003735">
    <property type="term" value="F:structural constituent of ribosome"/>
    <property type="evidence" value="ECO:0007669"/>
    <property type="project" value="InterPro"/>
</dbReference>
<dbReference type="AlphaFoldDB" id="A0A8T0U0C2"/>
<reference evidence="4" key="1">
    <citation type="submission" date="2020-05" db="EMBL/GenBank/DDBJ databases">
        <title>WGS assembly of Panicum virgatum.</title>
        <authorList>
            <person name="Lovell J.T."/>
            <person name="Jenkins J."/>
            <person name="Shu S."/>
            <person name="Juenger T.E."/>
            <person name="Schmutz J."/>
        </authorList>
    </citation>
    <scope>NUCLEOTIDE SEQUENCE</scope>
    <source>
        <strain evidence="4">AP13</strain>
    </source>
</reference>
<proteinExistence type="inferred from homology"/>
<dbReference type="PANTHER" id="PTHR11363">
    <property type="entry name" value="60S RIBOSOMAL PROTEIN L3-RELATED"/>
    <property type="match status" value="1"/>
</dbReference>
<dbReference type="InterPro" id="IPR009000">
    <property type="entry name" value="Transl_B-barrel_sf"/>
</dbReference>
<sequence>MSHRKFEHPIYGSLGFLPRRRSFRHRGKVKSFPKDDPKKPYHLPAFLSYNRPVRLVEGAAAGASILNFQQKEAFDFEFRHFGTSRPVWGRPVWGQESRRMRVHVRVREGIGRRWS</sequence>
<evidence type="ECO:0000256" key="3">
    <source>
        <dbReference type="ARBA" id="ARBA00023274"/>
    </source>
</evidence>
<dbReference type="PANTHER" id="PTHR11363:SF5">
    <property type="entry name" value="LARGE RIBOSOMAL SUBUNIT PROTEIN UL3"/>
    <property type="match status" value="1"/>
</dbReference>
<dbReference type="InterPro" id="IPR044892">
    <property type="entry name" value="Ribosomal_L3_dom_3_arc_sf"/>
</dbReference>
<evidence type="ECO:0000313" key="5">
    <source>
        <dbReference type="Proteomes" id="UP000823388"/>
    </source>
</evidence>
<dbReference type="GO" id="GO:0003723">
    <property type="term" value="F:RNA binding"/>
    <property type="evidence" value="ECO:0007669"/>
    <property type="project" value="TreeGrafter"/>
</dbReference>